<keyword evidence="4" id="KW-0804">Transcription</keyword>
<evidence type="ECO:0000256" key="6">
    <source>
        <dbReference type="SAM" id="MobiDB-lite"/>
    </source>
</evidence>
<evidence type="ECO:0000256" key="5">
    <source>
        <dbReference type="ARBA" id="ARBA00023242"/>
    </source>
</evidence>
<keyword evidence="5" id="KW-0539">Nucleus</keyword>
<evidence type="ECO:0000256" key="3">
    <source>
        <dbReference type="ARBA" id="ARBA00023015"/>
    </source>
</evidence>
<dbReference type="GO" id="GO:0005634">
    <property type="term" value="C:nucleus"/>
    <property type="evidence" value="ECO:0007669"/>
    <property type="project" value="UniProtKB-SubCell"/>
</dbReference>
<dbReference type="OrthoDB" id="1232at2759"/>
<keyword evidence="3" id="KW-0805">Transcription regulation</keyword>
<dbReference type="PANTHER" id="PTHR13556:SF2">
    <property type="entry name" value="TRANSCRIPTIONAL ADAPTER 3"/>
    <property type="match status" value="1"/>
</dbReference>
<dbReference type="Proteomes" id="UP000789342">
    <property type="component" value="Unassembled WGS sequence"/>
</dbReference>
<accession>A0A9N9IVR2</accession>
<dbReference type="GO" id="GO:0000124">
    <property type="term" value="C:SAGA complex"/>
    <property type="evidence" value="ECO:0007669"/>
    <property type="project" value="TreeGrafter"/>
</dbReference>
<dbReference type="PANTHER" id="PTHR13556">
    <property type="entry name" value="TRANSCRIPTIONAL ADAPTER 3-RELATED"/>
    <property type="match status" value="1"/>
</dbReference>
<dbReference type="GO" id="GO:0006357">
    <property type="term" value="P:regulation of transcription by RNA polymerase II"/>
    <property type="evidence" value="ECO:0007669"/>
    <property type="project" value="TreeGrafter"/>
</dbReference>
<feature type="non-terminal residue" evidence="7">
    <location>
        <position position="1"/>
    </location>
</feature>
<evidence type="ECO:0000256" key="4">
    <source>
        <dbReference type="ARBA" id="ARBA00023163"/>
    </source>
</evidence>
<evidence type="ECO:0000313" key="7">
    <source>
        <dbReference type="EMBL" id="CAG8751786.1"/>
    </source>
</evidence>
<comment type="caution">
    <text evidence="7">The sequence shown here is derived from an EMBL/GenBank/DDBJ whole genome shotgun (WGS) entry which is preliminary data.</text>
</comment>
<comment type="subcellular location">
    <subcellularLocation>
        <location evidence="1">Nucleus</location>
    </subcellularLocation>
</comment>
<feature type="compositionally biased region" description="Low complexity" evidence="6">
    <location>
        <begin position="35"/>
        <end position="53"/>
    </location>
</feature>
<dbReference type="EMBL" id="CAJVPV010035899">
    <property type="protein sequence ID" value="CAG8751786.1"/>
    <property type="molecule type" value="Genomic_DNA"/>
</dbReference>
<proteinExistence type="inferred from homology"/>
<dbReference type="GO" id="GO:0003713">
    <property type="term" value="F:transcription coactivator activity"/>
    <property type="evidence" value="ECO:0007669"/>
    <property type="project" value="TreeGrafter"/>
</dbReference>
<keyword evidence="8" id="KW-1185">Reference proteome</keyword>
<dbReference type="AlphaFoldDB" id="A0A9N9IVR2"/>
<sequence>MNHQAPPFDPKIAFPKLIIKPRKQYKKKNVYRAGQSQVHAASNHSSSSSSQSQIRIEKSELQIVRRDLSTLLTSLKERKTKLEQLADRLEIWSAPGGGASKSNNAVSSITHGGDSNSKKVRSPTIVRSPSIHRLESPNVRLGSPSVHKNTSKEKGSKKKGSISIKIKREDSDQDEHFSSTPQRRDSVKSNNGPRRKKKASAKRERDSDDDSEYSDNDKPHTKDSRNSTHRMAQNSARGAYKKRMRSTSETVPKAEEDTPIIKSKDQVTIKTFYEYVEPYVRDYTEDDVNFLKEKEDDLSLYIIPKLGRNYAEVWAEEERNLFPQTPEELEARHVDTVDGQRRIQELDIDGSCGPLTE</sequence>
<reference evidence="7" key="1">
    <citation type="submission" date="2021-06" db="EMBL/GenBank/DDBJ databases">
        <authorList>
            <person name="Kallberg Y."/>
            <person name="Tangrot J."/>
            <person name="Rosling A."/>
        </authorList>
    </citation>
    <scope>NUCLEOTIDE SEQUENCE</scope>
    <source>
        <strain evidence="7">CL551</strain>
    </source>
</reference>
<evidence type="ECO:0000256" key="1">
    <source>
        <dbReference type="ARBA" id="ARBA00004123"/>
    </source>
</evidence>
<organism evidence="7 8">
    <name type="scientific">Acaulospora morrowiae</name>
    <dbReference type="NCBI Taxonomy" id="94023"/>
    <lineage>
        <taxon>Eukaryota</taxon>
        <taxon>Fungi</taxon>
        <taxon>Fungi incertae sedis</taxon>
        <taxon>Mucoromycota</taxon>
        <taxon>Glomeromycotina</taxon>
        <taxon>Glomeromycetes</taxon>
        <taxon>Diversisporales</taxon>
        <taxon>Acaulosporaceae</taxon>
        <taxon>Acaulospora</taxon>
    </lineage>
</organism>
<evidence type="ECO:0000256" key="2">
    <source>
        <dbReference type="ARBA" id="ARBA00005330"/>
    </source>
</evidence>
<feature type="compositionally biased region" description="Basic and acidic residues" evidence="6">
    <location>
        <begin position="166"/>
        <end position="187"/>
    </location>
</feature>
<feature type="region of interest" description="Disordered" evidence="6">
    <location>
        <begin position="25"/>
        <end position="55"/>
    </location>
</feature>
<protein>
    <submittedName>
        <fullName evidence="7">16642_t:CDS:1</fullName>
    </submittedName>
</protein>
<feature type="region of interest" description="Disordered" evidence="6">
    <location>
        <begin position="93"/>
        <end position="257"/>
    </location>
</feature>
<dbReference type="InterPro" id="IPR019340">
    <property type="entry name" value="Histone_AcTrfase_su3"/>
</dbReference>
<name>A0A9N9IVR2_9GLOM</name>
<evidence type="ECO:0000313" key="8">
    <source>
        <dbReference type="Proteomes" id="UP000789342"/>
    </source>
</evidence>
<feature type="compositionally biased region" description="Polar residues" evidence="6">
    <location>
        <begin position="100"/>
        <end position="115"/>
    </location>
</feature>
<comment type="similarity">
    <text evidence="2">Belongs to the NGG1 family.</text>
</comment>
<feature type="compositionally biased region" description="Basic and acidic residues" evidence="6">
    <location>
        <begin position="215"/>
        <end position="226"/>
    </location>
</feature>
<gene>
    <name evidence="7" type="ORF">AMORRO_LOCUS15390</name>
</gene>